<keyword evidence="7" id="KW-1185">Reference proteome</keyword>
<dbReference type="GO" id="GO:0022857">
    <property type="term" value="F:transmembrane transporter activity"/>
    <property type="evidence" value="ECO:0007669"/>
    <property type="project" value="TreeGrafter"/>
</dbReference>
<dbReference type="FunFam" id="3.40.50.300:FF:000032">
    <property type="entry name" value="Export ABC transporter ATP-binding protein"/>
    <property type="match status" value="1"/>
</dbReference>
<dbReference type="Gene3D" id="3.40.50.300">
    <property type="entry name" value="P-loop containing nucleotide triphosphate hydrolases"/>
    <property type="match status" value="1"/>
</dbReference>
<evidence type="ECO:0000256" key="1">
    <source>
        <dbReference type="ARBA" id="ARBA00022448"/>
    </source>
</evidence>
<keyword evidence="3 6" id="KW-0067">ATP-binding</keyword>
<comment type="similarity">
    <text evidence="4">Belongs to the ABC transporter superfamily. Macrolide exporter (TC 3.A.1.122) family.</text>
</comment>
<dbReference type="PROSITE" id="PS50893">
    <property type="entry name" value="ABC_TRANSPORTER_2"/>
    <property type="match status" value="1"/>
</dbReference>
<evidence type="ECO:0000313" key="7">
    <source>
        <dbReference type="Proteomes" id="UP000596092"/>
    </source>
</evidence>
<dbReference type="InterPro" id="IPR003439">
    <property type="entry name" value="ABC_transporter-like_ATP-bd"/>
</dbReference>
<dbReference type="KEGG" id="dog:HP555_13045"/>
<protein>
    <submittedName>
        <fullName evidence="6">ABC transporter ATP-binding protein</fullName>
    </submittedName>
</protein>
<evidence type="ECO:0000256" key="2">
    <source>
        <dbReference type="ARBA" id="ARBA00022741"/>
    </source>
</evidence>
<dbReference type="InterPro" id="IPR017871">
    <property type="entry name" value="ABC_transporter-like_CS"/>
</dbReference>
<dbReference type="RefSeq" id="WP_199263009.1">
    <property type="nucleotide sequence ID" value="NZ_CP054140.1"/>
</dbReference>
<dbReference type="AlphaFoldDB" id="A0A7T6ARN9"/>
<dbReference type="SUPFAM" id="SSF52540">
    <property type="entry name" value="P-loop containing nucleoside triphosphate hydrolases"/>
    <property type="match status" value="1"/>
</dbReference>
<dbReference type="GO" id="GO:0098796">
    <property type="term" value="C:membrane protein complex"/>
    <property type="evidence" value="ECO:0007669"/>
    <property type="project" value="UniProtKB-ARBA"/>
</dbReference>
<keyword evidence="2" id="KW-0547">Nucleotide-binding</keyword>
<proteinExistence type="inferred from homology"/>
<feature type="domain" description="ABC transporter" evidence="5">
    <location>
        <begin position="7"/>
        <end position="228"/>
    </location>
</feature>
<keyword evidence="1" id="KW-0813">Transport</keyword>
<dbReference type="GO" id="GO:0005886">
    <property type="term" value="C:plasma membrane"/>
    <property type="evidence" value="ECO:0007669"/>
    <property type="project" value="TreeGrafter"/>
</dbReference>
<dbReference type="PROSITE" id="PS00211">
    <property type="entry name" value="ABC_TRANSPORTER_1"/>
    <property type="match status" value="1"/>
</dbReference>
<dbReference type="InterPro" id="IPR015854">
    <property type="entry name" value="ABC_transpr_LolD-like"/>
</dbReference>
<organism evidence="6 7">
    <name type="scientific">Desulfobulbus oligotrophicus</name>
    <dbReference type="NCBI Taxonomy" id="1909699"/>
    <lineage>
        <taxon>Bacteria</taxon>
        <taxon>Pseudomonadati</taxon>
        <taxon>Thermodesulfobacteriota</taxon>
        <taxon>Desulfobulbia</taxon>
        <taxon>Desulfobulbales</taxon>
        <taxon>Desulfobulbaceae</taxon>
        <taxon>Desulfobulbus</taxon>
    </lineage>
</organism>
<name>A0A7T6ARN9_9BACT</name>
<dbReference type="GO" id="GO:0016887">
    <property type="term" value="F:ATP hydrolysis activity"/>
    <property type="evidence" value="ECO:0007669"/>
    <property type="project" value="InterPro"/>
</dbReference>
<dbReference type="InterPro" id="IPR027417">
    <property type="entry name" value="P-loop_NTPase"/>
</dbReference>
<dbReference type="EMBL" id="CP054140">
    <property type="protein sequence ID" value="QQG66725.1"/>
    <property type="molecule type" value="Genomic_DNA"/>
</dbReference>
<evidence type="ECO:0000256" key="3">
    <source>
        <dbReference type="ARBA" id="ARBA00022840"/>
    </source>
</evidence>
<evidence type="ECO:0000256" key="4">
    <source>
        <dbReference type="ARBA" id="ARBA00038388"/>
    </source>
</evidence>
<sequence length="228" mass="24512">MNDTPLLQAVDLRKTYPSGRDTITVLNKVNLTVQPGEMTAIVGASGSGKTTLLQILGTLDTADSGTLLFQGVELSGKNESDLAEHRNRHLGFIFQFHHLLPEFSALENVMMPGLIHGRSHAELRKAAVGLLERVGLAKRLEHRSGELSGGEQQRVALARALIMSPALLLADEPTGNLDAASGQRVFELLQELSDHLHLAVVMVTHNMSLAGAMDHCLTLADGRLCSTA</sequence>
<dbReference type="InterPro" id="IPR003593">
    <property type="entry name" value="AAA+_ATPase"/>
</dbReference>
<dbReference type="CDD" id="cd03255">
    <property type="entry name" value="ABC_MJ0796_LolCDE_FtsE"/>
    <property type="match status" value="1"/>
</dbReference>
<dbReference type="PANTHER" id="PTHR24220:SF689">
    <property type="entry name" value="LIPOPROTEIN-RELEASING SYSTEM ATP-BINDING PROTEIN LOLD"/>
    <property type="match status" value="1"/>
</dbReference>
<dbReference type="SMART" id="SM00382">
    <property type="entry name" value="AAA"/>
    <property type="match status" value="1"/>
</dbReference>
<dbReference type="GO" id="GO:0005524">
    <property type="term" value="F:ATP binding"/>
    <property type="evidence" value="ECO:0007669"/>
    <property type="project" value="UniProtKB-KW"/>
</dbReference>
<gene>
    <name evidence="6" type="ORF">HP555_13045</name>
</gene>
<evidence type="ECO:0000313" key="6">
    <source>
        <dbReference type="EMBL" id="QQG66725.1"/>
    </source>
</evidence>
<dbReference type="Pfam" id="PF00005">
    <property type="entry name" value="ABC_tran"/>
    <property type="match status" value="1"/>
</dbReference>
<dbReference type="InterPro" id="IPR017911">
    <property type="entry name" value="MacB-like_ATP-bd"/>
</dbReference>
<dbReference type="Proteomes" id="UP000596092">
    <property type="component" value="Chromosome"/>
</dbReference>
<reference evidence="6 7" key="1">
    <citation type="submission" date="2020-05" db="EMBL/GenBank/DDBJ databases">
        <title>Complete genome of Desulfobulbus oligotrophicus.</title>
        <authorList>
            <person name="Podar M."/>
        </authorList>
    </citation>
    <scope>NUCLEOTIDE SEQUENCE [LARGE SCALE GENOMIC DNA]</scope>
    <source>
        <strain evidence="6 7">Prop6</strain>
    </source>
</reference>
<evidence type="ECO:0000259" key="5">
    <source>
        <dbReference type="PROSITE" id="PS50893"/>
    </source>
</evidence>
<accession>A0A7T6ARN9</accession>
<dbReference type="PANTHER" id="PTHR24220">
    <property type="entry name" value="IMPORT ATP-BINDING PROTEIN"/>
    <property type="match status" value="1"/>
</dbReference>